<keyword evidence="15" id="KW-1185">Reference proteome</keyword>
<feature type="coiled-coil region" evidence="13">
    <location>
        <begin position="47"/>
        <end position="77"/>
    </location>
</feature>
<evidence type="ECO:0000256" key="10">
    <source>
        <dbReference type="ARBA" id="ARBA00023306"/>
    </source>
</evidence>
<evidence type="ECO:0000313" key="16">
    <source>
        <dbReference type="RefSeq" id="XP_030623768.1"/>
    </source>
</evidence>
<evidence type="ECO:0000256" key="2">
    <source>
        <dbReference type="ARBA" id="ARBA00007979"/>
    </source>
</evidence>
<reference evidence="16" key="1">
    <citation type="submission" date="2025-08" db="UniProtKB">
        <authorList>
            <consortium name="RefSeq"/>
        </authorList>
    </citation>
    <scope>IDENTIFICATION</scope>
</reference>
<name>A0A6J2UVN2_CHACN</name>
<comment type="similarity">
    <text evidence="2">Belongs to the geminin family.</text>
</comment>
<keyword evidence="10" id="KW-0131">Cell cycle</keyword>
<dbReference type="SUPFAM" id="SSF111469">
    <property type="entry name" value="Geminin coiled-coil domain"/>
    <property type="match status" value="1"/>
</dbReference>
<dbReference type="GO" id="GO:0005634">
    <property type="term" value="C:nucleus"/>
    <property type="evidence" value="ECO:0007669"/>
    <property type="project" value="UniProtKB-SubCell"/>
</dbReference>
<feature type="compositionally biased region" description="Polar residues" evidence="14">
    <location>
        <begin position="96"/>
        <end position="106"/>
    </location>
</feature>
<evidence type="ECO:0000256" key="3">
    <source>
        <dbReference type="ARBA" id="ARBA00018222"/>
    </source>
</evidence>
<dbReference type="GO" id="GO:0030030">
    <property type="term" value="P:cell projection organization"/>
    <property type="evidence" value="ECO:0007669"/>
    <property type="project" value="UniProtKB-KW"/>
</dbReference>
<dbReference type="GO" id="GO:0008156">
    <property type="term" value="P:negative regulation of DNA replication"/>
    <property type="evidence" value="ECO:0007669"/>
    <property type="project" value="TreeGrafter"/>
</dbReference>
<feature type="compositionally biased region" description="Basic and acidic residues" evidence="14">
    <location>
        <begin position="185"/>
        <end position="201"/>
    </location>
</feature>
<proteinExistence type="inferred from homology"/>
<dbReference type="CTD" id="345643"/>
<feature type="region of interest" description="Disordered" evidence="14">
    <location>
        <begin position="143"/>
        <end position="201"/>
    </location>
</feature>
<protein>
    <recommendedName>
        <fullName evidence="3">Multicilin</fullName>
    </recommendedName>
    <alternativeName>
        <fullName evidence="11">Multiciliate differentiation and DNA synthesis-associated cell cycle protein</fullName>
    </alternativeName>
    <alternativeName>
        <fullName evidence="12">Protein Idas</fullName>
    </alternativeName>
</protein>
<evidence type="ECO:0000256" key="14">
    <source>
        <dbReference type="SAM" id="MobiDB-lite"/>
    </source>
</evidence>
<evidence type="ECO:0000256" key="12">
    <source>
        <dbReference type="ARBA" id="ARBA00033197"/>
    </source>
</evidence>
<organism evidence="15 16">
    <name type="scientific">Chanos chanos</name>
    <name type="common">Milkfish</name>
    <name type="synonym">Mugil chanos</name>
    <dbReference type="NCBI Taxonomy" id="29144"/>
    <lineage>
        <taxon>Eukaryota</taxon>
        <taxon>Metazoa</taxon>
        <taxon>Chordata</taxon>
        <taxon>Craniata</taxon>
        <taxon>Vertebrata</taxon>
        <taxon>Euteleostomi</taxon>
        <taxon>Actinopterygii</taxon>
        <taxon>Neopterygii</taxon>
        <taxon>Teleostei</taxon>
        <taxon>Ostariophysi</taxon>
        <taxon>Gonorynchiformes</taxon>
        <taxon>Chanidae</taxon>
        <taxon>Chanos</taxon>
    </lineage>
</organism>
<keyword evidence="7" id="KW-0010">Activator</keyword>
<dbReference type="InParanoid" id="A0A6J2UVN2"/>
<evidence type="ECO:0000256" key="5">
    <source>
        <dbReference type="ARBA" id="ARBA00023015"/>
    </source>
</evidence>
<evidence type="ECO:0000256" key="7">
    <source>
        <dbReference type="ARBA" id="ARBA00023159"/>
    </source>
</evidence>
<evidence type="ECO:0000256" key="1">
    <source>
        <dbReference type="ARBA" id="ARBA00004123"/>
    </source>
</evidence>
<keyword evidence="6 13" id="KW-0175">Coiled coil</keyword>
<dbReference type="Pfam" id="PF07412">
    <property type="entry name" value="Geminin"/>
    <property type="match status" value="1"/>
</dbReference>
<keyword evidence="9" id="KW-0539">Nucleus</keyword>
<dbReference type="OrthoDB" id="9445365at2759"/>
<dbReference type="AlphaFoldDB" id="A0A6J2UVN2"/>
<evidence type="ECO:0000256" key="8">
    <source>
        <dbReference type="ARBA" id="ARBA00023163"/>
    </source>
</evidence>
<comment type="subcellular location">
    <subcellularLocation>
        <location evidence="1">Nucleus</location>
    </subcellularLocation>
</comment>
<keyword evidence="5" id="KW-0805">Transcription regulation</keyword>
<evidence type="ECO:0000256" key="9">
    <source>
        <dbReference type="ARBA" id="ARBA00023242"/>
    </source>
</evidence>
<evidence type="ECO:0000256" key="11">
    <source>
        <dbReference type="ARBA" id="ARBA00031136"/>
    </source>
</evidence>
<evidence type="ECO:0000256" key="13">
    <source>
        <dbReference type="SAM" id="Coils"/>
    </source>
</evidence>
<dbReference type="CDD" id="cd22590">
    <property type="entry name" value="McIdas_CC"/>
    <property type="match status" value="1"/>
</dbReference>
<dbReference type="InterPro" id="IPR022786">
    <property type="entry name" value="Geminin/Multicilin"/>
</dbReference>
<dbReference type="PANTHER" id="PTHR13372:SF3">
    <property type="entry name" value="MULTICILIN"/>
    <property type="match status" value="1"/>
</dbReference>
<accession>A0A6J2UVN2</accession>
<dbReference type="Proteomes" id="UP000504632">
    <property type="component" value="Chromosome 3"/>
</dbReference>
<dbReference type="GO" id="GO:0045786">
    <property type="term" value="P:negative regulation of cell cycle"/>
    <property type="evidence" value="ECO:0007669"/>
    <property type="project" value="TreeGrafter"/>
</dbReference>
<gene>
    <name evidence="16" type="primary">mcidas</name>
</gene>
<keyword evidence="4" id="KW-0970">Cilium biogenesis/degradation</keyword>
<dbReference type="Gene3D" id="1.20.5.1180">
    <property type="entry name" value="Geminin coiled-coil domain"/>
    <property type="match status" value="1"/>
</dbReference>
<evidence type="ECO:0000256" key="4">
    <source>
        <dbReference type="ARBA" id="ARBA00022794"/>
    </source>
</evidence>
<dbReference type="PANTHER" id="PTHR13372">
    <property type="entry name" value="GEMININ"/>
    <property type="match status" value="1"/>
</dbReference>
<keyword evidence="8" id="KW-0804">Transcription</keyword>
<feature type="region of interest" description="Disordered" evidence="14">
    <location>
        <begin position="96"/>
        <end position="126"/>
    </location>
</feature>
<sequence length="326" mass="35985">MQACYYTQLPSCLLPDEQFISVDSSDVQRLGHEVHNQQNLDYALKLNRQLHVTLRQKQEEISALREKNAQLKELARQTQHYASILEALTPSAEECSTLSHSQSVDQALSHPAHREQTDLQSSAPKPCEKTDWLSLVLSHTEQSDGLYTDPSDHPGTKTPHTNNSVKRLFQGVISDSSDTSDGGGDGEKISMSPKRDTKRPKLDPELFQLDLEQLNQITEQAERDPVQSDCNALVNQQDQNGAHSSTGQSTVNVNLCGSLHGLNVVTATSPINSGYTECTGSGTGMCFKTSIRDHSTVRTQVFPNGRTFTSHTPNGGCRFLWIPTQN</sequence>
<dbReference type="GeneID" id="115807049"/>
<evidence type="ECO:0000313" key="15">
    <source>
        <dbReference type="Proteomes" id="UP000504632"/>
    </source>
</evidence>
<dbReference type="RefSeq" id="XP_030623768.1">
    <property type="nucleotide sequence ID" value="XM_030767908.1"/>
</dbReference>
<evidence type="ECO:0000256" key="6">
    <source>
        <dbReference type="ARBA" id="ARBA00023054"/>
    </source>
</evidence>